<proteinExistence type="predicted"/>
<dbReference type="OrthoDB" id="128581at2759"/>
<keyword evidence="1" id="KW-0645">Protease</keyword>
<dbReference type="AlphaFoldDB" id="A0A225WD69"/>
<reference evidence="2" key="1">
    <citation type="submission" date="2017-03" db="EMBL/GenBank/DDBJ databases">
        <title>Phytopthora megakarya and P. palmivora, two closely related causual agents of cacao black pod achieved similar genome size and gene model numbers by different mechanisms.</title>
        <authorList>
            <person name="Ali S."/>
            <person name="Shao J."/>
            <person name="Larry D.J."/>
            <person name="Kronmiller B."/>
            <person name="Shen D."/>
            <person name="Strem M.D."/>
            <person name="Melnick R.L."/>
            <person name="Guiltinan M.J."/>
            <person name="Tyler B.M."/>
            <person name="Meinhardt L.W."/>
            <person name="Bailey B.A."/>
        </authorList>
    </citation>
    <scope>NUCLEOTIDE SEQUENCE [LARGE SCALE GENOMIC DNA]</scope>
    <source>
        <strain evidence="2">zdho120</strain>
    </source>
</reference>
<evidence type="ECO:0000313" key="2">
    <source>
        <dbReference type="Proteomes" id="UP000198211"/>
    </source>
</evidence>
<name>A0A225WD69_9STRA</name>
<comment type="caution">
    <text evidence="1">The sequence shown here is derived from an EMBL/GenBank/DDBJ whole genome shotgun (WGS) entry which is preliminary data.</text>
</comment>
<organism evidence="1 2">
    <name type="scientific">Phytophthora megakarya</name>
    <dbReference type="NCBI Taxonomy" id="4795"/>
    <lineage>
        <taxon>Eukaryota</taxon>
        <taxon>Sar</taxon>
        <taxon>Stramenopiles</taxon>
        <taxon>Oomycota</taxon>
        <taxon>Peronosporomycetes</taxon>
        <taxon>Peronosporales</taxon>
        <taxon>Peronosporaceae</taxon>
        <taxon>Phytophthora</taxon>
    </lineage>
</organism>
<dbReference type="EMBL" id="NBNE01001192">
    <property type="protein sequence ID" value="OWZ15099.1"/>
    <property type="molecule type" value="Genomic_DNA"/>
</dbReference>
<protein>
    <submittedName>
        <fullName evidence="1">Aspartic protease</fullName>
    </submittedName>
</protein>
<keyword evidence="2" id="KW-1185">Reference proteome</keyword>
<keyword evidence="1" id="KW-0378">Hydrolase</keyword>
<dbReference type="GO" id="GO:0006508">
    <property type="term" value="P:proteolysis"/>
    <property type="evidence" value="ECO:0007669"/>
    <property type="project" value="UniProtKB-KW"/>
</dbReference>
<sequence>MAKYPRAWTCLSRLQKLMPGEHAVVRIQYEHTNPEREVIWAGRGDKWVTKIECQASAIKDVNVSKHGVWIDMRTPLARIVQYGSFPQAGRFVRPGTRAYCEWQTLIMEHAQSEQDRLRAERREHDLREREPPCVPKINYQCPTRIMLTPQPGSAEVKMAQLQDPPPRFKVLNRGELVNGGTQKEEAFLVTTIMNVTTQVSESQIDSYEDDPGEGDTLDRDCTFADMPPKLTIEFEEPQGGETLAEVHPEQDAPGFLPEPASCTPLEKLEMEYERCMRVSAEGLDLEPGNPLNFIWVGSASGPIDVEIYMKQLEFFDDETGVQIASEPVWFEAGASDVVPTLDKYWKQCSFKISKMDGEIYYRWVDGIVITASTETTKLKLTELVNSFQVKGLGIVVRSKHMPRLQTKGNLPVPSNPDREGMCE</sequence>
<evidence type="ECO:0000313" key="1">
    <source>
        <dbReference type="EMBL" id="OWZ15099.1"/>
    </source>
</evidence>
<gene>
    <name evidence="1" type="ORF">PHMEG_00011321</name>
</gene>
<accession>A0A225WD69</accession>
<dbReference type="Proteomes" id="UP000198211">
    <property type="component" value="Unassembled WGS sequence"/>
</dbReference>
<dbReference type="GO" id="GO:0008233">
    <property type="term" value="F:peptidase activity"/>
    <property type="evidence" value="ECO:0007669"/>
    <property type="project" value="UniProtKB-KW"/>
</dbReference>